<dbReference type="Pfam" id="PF02729">
    <property type="entry name" value="OTCace_N"/>
    <property type="match status" value="1"/>
</dbReference>
<dbReference type="PRINTS" id="PR00100">
    <property type="entry name" value="AOTCASE"/>
</dbReference>
<dbReference type="NCBIfam" id="NF001986">
    <property type="entry name" value="PRK00779.1"/>
    <property type="match status" value="1"/>
</dbReference>
<feature type="domain" description="Aspartate/ornithine carbamoyltransferase carbamoyl-P binding" evidence="7">
    <location>
        <begin position="2"/>
        <end position="142"/>
    </location>
</feature>
<dbReference type="GO" id="GO:0016597">
    <property type="term" value="F:amino acid binding"/>
    <property type="evidence" value="ECO:0007669"/>
    <property type="project" value="InterPro"/>
</dbReference>
<protein>
    <recommendedName>
        <fullName evidence="4">Ornithine carbamoyltransferase</fullName>
        <ecNumber evidence="4">2.1.3.3</ecNumber>
    </recommendedName>
</protein>
<sequence length="335" mass="37767">MKHFIDTQDFSKKELMDIINLSLLIKDCVKKGYYPPLMRRKTLGMIFQQSSTRTRVSFETAMEQLGGHAQYLGPGMIQLGGHETIEDTGKVISRLVDVVMARVIEHQSVVDLAKASTVPVINAMSDYNHPTQEIGDLCTIVENLPEGKRLEDCKVTFVGDATQVCASLGFITTKLGMHFVHYGPEGYQLNQEHQAILEKNVQENGGSWLVTDDPAQALPGTDFVYTDVWYGLYESELSPEERHRIFMPKYQVNRELLEQCSLGVKFLHCLPATRGEEVTDEVLDSAISLAFDEAENRLTAMRGLLVYLTKYQKDGSEYEQLAAKEKLDSFLETLE</sequence>
<keyword evidence="3" id="KW-0620">Polyamine biosynthesis</keyword>
<keyword evidence="1" id="KW-0963">Cytoplasm</keyword>
<organism evidence="8 9">
    <name type="scientific">Enterococcus pallens ATCC BAA-351</name>
    <dbReference type="NCBI Taxonomy" id="1158607"/>
    <lineage>
        <taxon>Bacteria</taxon>
        <taxon>Bacillati</taxon>
        <taxon>Bacillota</taxon>
        <taxon>Bacilli</taxon>
        <taxon>Lactobacillales</taxon>
        <taxon>Enterococcaceae</taxon>
        <taxon>Enterococcus</taxon>
    </lineage>
</organism>
<dbReference type="InterPro" id="IPR024903">
    <property type="entry name" value="PtcA"/>
</dbReference>
<evidence type="ECO:0000259" key="6">
    <source>
        <dbReference type="Pfam" id="PF00185"/>
    </source>
</evidence>
<evidence type="ECO:0000256" key="2">
    <source>
        <dbReference type="ARBA" id="ARBA00022679"/>
    </source>
</evidence>
<dbReference type="Pfam" id="PF00185">
    <property type="entry name" value="OTCace"/>
    <property type="match status" value="1"/>
</dbReference>
<dbReference type="eggNOG" id="COG0078">
    <property type="taxonomic scope" value="Bacteria"/>
</dbReference>
<dbReference type="InterPro" id="IPR036901">
    <property type="entry name" value="Asp/Orn_carbamoylTrfase_sf"/>
</dbReference>
<comment type="caution">
    <text evidence="8">The sequence shown here is derived from an EMBL/GenBank/DDBJ whole genome shotgun (WGS) entry which is preliminary data.</text>
</comment>
<name>R2SEF3_9ENTE</name>
<dbReference type="GO" id="GO:0019240">
    <property type="term" value="P:citrulline biosynthetic process"/>
    <property type="evidence" value="ECO:0007669"/>
    <property type="project" value="TreeGrafter"/>
</dbReference>
<evidence type="ECO:0000313" key="9">
    <source>
        <dbReference type="Proteomes" id="UP000013782"/>
    </source>
</evidence>
<dbReference type="GO" id="GO:0033390">
    <property type="term" value="P:putrescine biosynthetic process from arginine via N-carbamoylputrescine"/>
    <property type="evidence" value="ECO:0007669"/>
    <property type="project" value="InterPro"/>
</dbReference>
<dbReference type="PANTHER" id="PTHR45753:SF3">
    <property type="entry name" value="ORNITHINE TRANSCARBAMYLASE, MITOCHONDRIAL"/>
    <property type="match status" value="1"/>
</dbReference>
<dbReference type="Proteomes" id="UP000013782">
    <property type="component" value="Unassembled WGS sequence"/>
</dbReference>
<dbReference type="EMBL" id="AJAQ01000016">
    <property type="protein sequence ID" value="EOH93905.1"/>
    <property type="molecule type" value="Genomic_DNA"/>
</dbReference>
<evidence type="ECO:0000256" key="4">
    <source>
        <dbReference type="NCBIfam" id="TIGR00658"/>
    </source>
</evidence>
<dbReference type="STRING" id="160454.RV10_GL002328"/>
<dbReference type="Gene3D" id="3.40.50.1370">
    <property type="entry name" value="Aspartate/ornithine carbamoyltransferase"/>
    <property type="match status" value="2"/>
</dbReference>
<dbReference type="AlphaFoldDB" id="R2SEF3"/>
<evidence type="ECO:0000256" key="3">
    <source>
        <dbReference type="ARBA" id="ARBA00023115"/>
    </source>
</evidence>
<keyword evidence="2 5" id="KW-0808">Transferase</keyword>
<dbReference type="NCBIfam" id="TIGR04384">
    <property type="entry name" value="putr_carbamoyl"/>
    <property type="match status" value="1"/>
</dbReference>
<dbReference type="InterPro" id="IPR002292">
    <property type="entry name" value="Orn/put_carbamltrans"/>
</dbReference>
<dbReference type="RefSeq" id="WP_010757591.1">
    <property type="nucleotide sequence ID" value="NZ_ASWD01000001.1"/>
</dbReference>
<accession>R2SEF3</accession>
<evidence type="ECO:0000256" key="5">
    <source>
        <dbReference type="RuleBase" id="RU003634"/>
    </source>
</evidence>
<dbReference type="GO" id="GO:0004585">
    <property type="term" value="F:ornithine carbamoyltransferase activity"/>
    <property type="evidence" value="ECO:0007669"/>
    <property type="project" value="UniProtKB-UniRule"/>
</dbReference>
<dbReference type="EC" id="2.1.3.3" evidence="4"/>
<dbReference type="SUPFAM" id="SSF53671">
    <property type="entry name" value="Aspartate/ornithine carbamoyltransferase"/>
    <property type="match status" value="1"/>
</dbReference>
<proteinExistence type="inferred from homology"/>
<reference evidence="8 9" key="1">
    <citation type="submission" date="2013-02" db="EMBL/GenBank/DDBJ databases">
        <title>The Genome Sequence of Enterococcus pallens BAA-351.</title>
        <authorList>
            <consortium name="The Broad Institute Genome Sequencing Platform"/>
            <consortium name="The Broad Institute Genome Sequencing Center for Infectious Disease"/>
            <person name="Earl A.M."/>
            <person name="Gilmore M.S."/>
            <person name="Lebreton F."/>
            <person name="Walker B."/>
            <person name="Young S.K."/>
            <person name="Zeng Q."/>
            <person name="Gargeya S."/>
            <person name="Fitzgerald M."/>
            <person name="Haas B."/>
            <person name="Abouelleil A."/>
            <person name="Alvarado L."/>
            <person name="Arachchi H.M."/>
            <person name="Berlin A.M."/>
            <person name="Chapman S.B."/>
            <person name="Dewar J."/>
            <person name="Goldberg J."/>
            <person name="Griggs A."/>
            <person name="Gujja S."/>
            <person name="Hansen M."/>
            <person name="Howarth C."/>
            <person name="Imamovic A."/>
            <person name="Larimer J."/>
            <person name="McCowan C."/>
            <person name="Murphy C."/>
            <person name="Neiman D."/>
            <person name="Pearson M."/>
            <person name="Priest M."/>
            <person name="Roberts A."/>
            <person name="Saif S."/>
            <person name="Shea T."/>
            <person name="Sisk P."/>
            <person name="Sykes S."/>
            <person name="Wortman J."/>
            <person name="Nusbaum C."/>
            <person name="Birren B."/>
        </authorList>
    </citation>
    <scope>NUCLEOTIDE SEQUENCE [LARGE SCALE GENOMIC DNA]</scope>
    <source>
        <strain evidence="8 9">ATCC BAA-351</strain>
    </source>
</reference>
<dbReference type="InterPro" id="IPR006131">
    <property type="entry name" value="Asp_carbamoyltransf_Asp/Orn-bd"/>
</dbReference>
<dbReference type="PRINTS" id="PR00102">
    <property type="entry name" value="OTCASE"/>
</dbReference>
<keyword evidence="9" id="KW-1185">Reference proteome</keyword>
<dbReference type="FunFam" id="3.40.50.1370:FF:000008">
    <property type="entry name" value="Ornithine carbamoyltransferase"/>
    <property type="match status" value="1"/>
</dbReference>
<dbReference type="NCBIfam" id="TIGR00658">
    <property type="entry name" value="orni_carb_tr"/>
    <property type="match status" value="1"/>
</dbReference>
<comment type="similarity">
    <text evidence="5">Belongs to the aspartate/ornithine carbamoyltransferase superfamily.</text>
</comment>
<dbReference type="PANTHER" id="PTHR45753">
    <property type="entry name" value="ORNITHINE CARBAMOYLTRANSFERASE, MITOCHONDRIAL"/>
    <property type="match status" value="1"/>
</dbReference>
<dbReference type="OrthoDB" id="9802587at2"/>
<dbReference type="PATRIC" id="fig|1158607.3.peg.2583"/>
<dbReference type="InterPro" id="IPR006130">
    <property type="entry name" value="Asp/Orn_carbamoylTrfase"/>
</dbReference>
<dbReference type="InterPro" id="IPR006132">
    <property type="entry name" value="Asp/Orn_carbamoyltranf_P-bd"/>
</dbReference>
<dbReference type="GO" id="GO:0042450">
    <property type="term" value="P:L-arginine biosynthetic process via ornithine"/>
    <property type="evidence" value="ECO:0007669"/>
    <property type="project" value="UniProtKB-UniRule"/>
</dbReference>
<evidence type="ECO:0000313" key="8">
    <source>
        <dbReference type="EMBL" id="EOH93905.1"/>
    </source>
</evidence>
<evidence type="ECO:0000256" key="1">
    <source>
        <dbReference type="ARBA" id="ARBA00022490"/>
    </source>
</evidence>
<dbReference type="HOGENOM" id="CLU_043846_3_1_9"/>
<gene>
    <name evidence="8" type="ORF">UAU_02601</name>
</gene>
<dbReference type="GO" id="GO:0050231">
    <property type="term" value="F:putrescine carbamoyltransferase activity"/>
    <property type="evidence" value="ECO:0007669"/>
    <property type="project" value="InterPro"/>
</dbReference>
<feature type="domain" description="Aspartate/ornithine carbamoyltransferase Asp/Orn-binding" evidence="6">
    <location>
        <begin position="152"/>
        <end position="308"/>
    </location>
</feature>
<evidence type="ECO:0000259" key="7">
    <source>
        <dbReference type="Pfam" id="PF02729"/>
    </source>
</evidence>